<evidence type="ECO:0000313" key="1">
    <source>
        <dbReference type="EMBL" id="CAD7620886.1"/>
    </source>
</evidence>
<sequence length="142" mass="16261">MNNISDKITQKNDEQNYNKYYKHMSVEDMKGHINGSLMATGAMMADAQVRYRLEGGLESVVDFYDRVMEWVPQFVPKVYAMIEATEDPAERRLNYVRFAINVRLYRTIGATAIDNRAARPVTIAGADSEQELALRCKFTLNI</sequence>
<dbReference type="EMBL" id="CAJPIZ010000394">
    <property type="protein sequence ID" value="CAG2101316.1"/>
    <property type="molecule type" value="Genomic_DNA"/>
</dbReference>
<gene>
    <name evidence="1" type="ORF">OSB1V03_LOCUS1366</name>
</gene>
<reference evidence="1" key="1">
    <citation type="submission" date="2020-11" db="EMBL/GenBank/DDBJ databases">
        <authorList>
            <person name="Tran Van P."/>
        </authorList>
    </citation>
    <scope>NUCLEOTIDE SEQUENCE</scope>
</reference>
<dbReference type="EMBL" id="OC854969">
    <property type="protein sequence ID" value="CAD7620886.1"/>
    <property type="molecule type" value="Genomic_DNA"/>
</dbReference>
<organism evidence="1">
    <name type="scientific">Medioppia subpectinata</name>
    <dbReference type="NCBI Taxonomy" id="1979941"/>
    <lineage>
        <taxon>Eukaryota</taxon>
        <taxon>Metazoa</taxon>
        <taxon>Ecdysozoa</taxon>
        <taxon>Arthropoda</taxon>
        <taxon>Chelicerata</taxon>
        <taxon>Arachnida</taxon>
        <taxon>Acari</taxon>
        <taxon>Acariformes</taxon>
        <taxon>Sarcoptiformes</taxon>
        <taxon>Oribatida</taxon>
        <taxon>Brachypylina</taxon>
        <taxon>Oppioidea</taxon>
        <taxon>Oppiidae</taxon>
        <taxon>Medioppia</taxon>
    </lineage>
</organism>
<name>A0A7R9PU88_9ACAR</name>
<evidence type="ECO:0000313" key="2">
    <source>
        <dbReference type="Proteomes" id="UP000759131"/>
    </source>
</evidence>
<proteinExistence type="predicted"/>
<dbReference type="Proteomes" id="UP000759131">
    <property type="component" value="Unassembled WGS sequence"/>
</dbReference>
<accession>A0A7R9PU88</accession>
<protein>
    <submittedName>
        <fullName evidence="1">Uncharacterized protein</fullName>
    </submittedName>
</protein>
<keyword evidence="2" id="KW-1185">Reference proteome</keyword>
<dbReference type="AlphaFoldDB" id="A0A7R9PU88"/>